<keyword evidence="2" id="KW-0489">Methyltransferase</keyword>
<dbReference type="PANTHER" id="PTHR32183">
    <property type="match status" value="1"/>
</dbReference>
<sequence length="271" mass="30092">MATQQRLLSHFADRNGSERQNSGWAELWDTDQSDLWDRGTPSAALIDWVESHPDQLQSLSGLHRPRALVPGCGKGYDVAMLALHGFDVVGLELSPRGAQVATSYAEAELAEPHDYNFGEQNDTPDGGIGSVNIITADFFDKSWSQNEAESSGQKFDLIYDYTFLCALHPDMRQSWAQRMLELLSPSGILICLEFPLFKELHELGPPWPLQGVYWNLLAQGGDGKVDGHNGDISDDAPVSAIGPFVRTSRFKPERSYPNGKGTDMVSIWRRK</sequence>
<dbReference type="AlphaFoldDB" id="A0A9N9UI06"/>
<keyword evidence="3" id="KW-0808">Transferase</keyword>
<dbReference type="PROSITE" id="PS51585">
    <property type="entry name" value="SAM_MT_TPMT"/>
    <property type="match status" value="1"/>
</dbReference>
<protein>
    <recommendedName>
        <fullName evidence="8">S-adenosyl-L-methionine-dependent methyltransferase</fullName>
    </recommendedName>
</protein>
<gene>
    <name evidence="6" type="ORF">CBYS24578_00017280</name>
</gene>
<evidence type="ECO:0008006" key="8">
    <source>
        <dbReference type="Google" id="ProtNLM"/>
    </source>
</evidence>
<reference evidence="7" key="1">
    <citation type="submission" date="2019-06" db="EMBL/GenBank/DDBJ databases">
        <authorList>
            <person name="Broberg M."/>
        </authorList>
    </citation>
    <scope>NUCLEOTIDE SEQUENCE [LARGE SCALE GENOMIC DNA]</scope>
</reference>
<dbReference type="GO" id="GO:0032259">
    <property type="term" value="P:methylation"/>
    <property type="evidence" value="ECO:0007669"/>
    <property type="project" value="UniProtKB-KW"/>
</dbReference>
<evidence type="ECO:0000256" key="4">
    <source>
        <dbReference type="ARBA" id="ARBA00022691"/>
    </source>
</evidence>
<dbReference type="EMBL" id="CABFNO020001466">
    <property type="protein sequence ID" value="CAG9989461.1"/>
    <property type="molecule type" value="Genomic_DNA"/>
</dbReference>
<dbReference type="SUPFAM" id="SSF53335">
    <property type="entry name" value="S-adenosyl-L-methionine-dependent methyltransferases"/>
    <property type="match status" value="1"/>
</dbReference>
<evidence type="ECO:0000313" key="6">
    <source>
        <dbReference type="EMBL" id="CAG9989461.1"/>
    </source>
</evidence>
<organism evidence="6 7">
    <name type="scientific">Clonostachys byssicola</name>
    <dbReference type="NCBI Taxonomy" id="160290"/>
    <lineage>
        <taxon>Eukaryota</taxon>
        <taxon>Fungi</taxon>
        <taxon>Dikarya</taxon>
        <taxon>Ascomycota</taxon>
        <taxon>Pezizomycotina</taxon>
        <taxon>Sordariomycetes</taxon>
        <taxon>Hypocreomycetidae</taxon>
        <taxon>Hypocreales</taxon>
        <taxon>Bionectriaceae</taxon>
        <taxon>Clonostachys</taxon>
    </lineage>
</organism>
<evidence type="ECO:0000256" key="5">
    <source>
        <dbReference type="SAM" id="MobiDB-lite"/>
    </source>
</evidence>
<dbReference type="InterPro" id="IPR008854">
    <property type="entry name" value="TPMT"/>
</dbReference>
<dbReference type="OrthoDB" id="276151at2759"/>
<reference evidence="6 7" key="2">
    <citation type="submission" date="2021-10" db="EMBL/GenBank/DDBJ databases">
        <authorList>
            <person name="Piombo E."/>
        </authorList>
    </citation>
    <scope>NUCLEOTIDE SEQUENCE [LARGE SCALE GENOMIC DNA]</scope>
</reference>
<accession>A0A9N9UI06</accession>
<dbReference type="Gene3D" id="3.40.50.150">
    <property type="entry name" value="Vaccinia Virus protein VP39"/>
    <property type="match status" value="1"/>
</dbReference>
<proteinExistence type="predicted"/>
<name>A0A9N9UI06_9HYPO</name>
<evidence type="ECO:0000256" key="3">
    <source>
        <dbReference type="ARBA" id="ARBA00022679"/>
    </source>
</evidence>
<keyword evidence="1" id="KW-0597">Phosphoprotein</keyword>
<evidence type="ECO:0000313" key="7">
    <source>
        <dbReference type="Proteomes" id="UP000754883"/>
    </source>
</evidence>
<dbReference type="CDD" id="cd02440">
    <property type="entry name" value="AdoMet_MTases"/>
    <property type="match status" value="1"/>
</dbReference>
<dbReference type="Pfam" id="PF05724">
    <property type="entry name" value="TPMT"/>
    <property type="match status" value="1"/>
</dbReference>
<dbReference type="InterPro" id="IPR029063">
    <property type="entry name" value="SAM-dependent_MTases_sf"/>
</dbReference>
<keyword evidence="7" id="KW-1185">Reference proteome</keyword>
<dbReference type="Proteomes" id="UP000754883">
    <property type="component" value="Unassembled WGS sequence"/>
</dbReference>
<keyword evidence="4" id="KW-0949">S-adenosyl-L-methionine</keyword>
<dbReference type="GO" id="GO:0008757">
    <property type="term" value="F:S-adenosylmethionine-dependent methyltransferase activity"/>
    <property type="evidence" value="ECO:0007669"/>
    <property type="project" value="InterPro"/>
</dbReference>
<evidence type="ECO:0000256" key="1">
    <source>
        <dbReference type="ARBA" id="ARBA00022553"/>
    </source>
</evidence>
<evidence type="ECO:0000256" key="2">
    <source>
        <dbReference type="ARBA" id="ARBA00022603"/>
    </source>
</evidence>
<dbReference type="PANTHER" id="PTHR32183:SF6">
    <property type="entry name" value="CYSTEINE SULFINATE DESULFINASE_CYSTEINE DESULFURASE AND RELATED ENZYMES"/>
    <property type="match status" value="1"/>
</dbReference>
<feature type="region of interest" description="Disordered" evidence="5">
    <location>
        <begin position="1"/>
        <end position="26"/>
    </location>
</feature>
<comment type="caution">
    <text evidence="6">The sequence shown here is derived from an EMBL/GenBank/DDBJ whole genome shotgun (WGS) entry which is preliminary data.</text>
</comment>